<feature type="transmembrane region" description="Helical" evidence="1">
    <location>
        <begin position="385"/>
        <end position="407"/>
    </location>
</feature>
<dbReference type="OrthoDB" id="9807612at2"/>
<feature type="transmembrane region" description="Helical" evidence="1">
    <location>
        <begin position="354"/>
        <end position="373"/>
    </location>
</feature>
<dbReference type="Gene3D" id="3.30.70.1320">
    <property type="entry name" value="Multidrug efflux transporter AcrB pore domain like"/>
    <property type="match status" value="1"/>
</dbReference>
<feature type="transmembrane region" description="Helical" evidence="1">
    <location>
        <begin position="1008"/>
        <end position="1034"/>
    </location>
</feature>
<feature type="transmembrane region" description="Helical" evidence="1">
    <location>
        <begin position="427"/>
        <end position="447"/>
    </location>
</feature>
<dbReference type="SUPFAM" id="SSF82714">
    <property type="entry name" value="Multidrug efflux transporter AcrB TolC docking domain, DN and DC subdomains"/>
    <property type="match status" value="2"/>
</dbReference>
<feature type="transmembrane region" description="Helical" evidence="1">
    <location>
        <begin position="881"/>
        <end position="898"/>
    </location>
</feature>
<dbReference type="Proteomes" id="UP000324159">
    <property type="component" value="Unassembled WGS sequence"/>
</dbReference>
<accession>A0A5D3WNB5</accession>
<feature type="transmembrane region" description="Helical" evidence="1">
    <location>
        <begin position="529"/>
        <end position="551"/>
    </location>
</feature>
<dbReference type="EMBL" id="VNIB01000004">
    <property type="protein sequence ID" value="TYO99090.1"/>
    <property type="molecule type" value="Genomic_DNA"/>
</dbReference>
<feature type="transmembrane region" description="Helical" evidence="1">
    <location>
        <begin position="977"/>
        <end position="996"/>
    </location>
</feature>
<dbReference type="AlphaFoldDB" id="A0A5D3WNB5"/>
<feature type="transmembrane region" description="Helical" evidence="1">
    <location>
        <begin position="12"/>
        <end position="33"/>
    </location>
</feature>
<dbReference type="Gene3D" id="3.30.70.1430">
    <property type="entry name" value="Multidrug efflux transporter AcrB pore domain"/>
    <property type="match status" value="2"/>
</dbReference>
<keyword evidence="3" id="KW-1185">Reference proteome</keyword>
<evidence type="ECO:0000313" key="3">
    <source>
        <dbReference type="Proteomes" id="UP000324159"/>
    </source>
</evidence>
<reference evidence="2 3" key="1">
    <citation type="submission" date="2019-07" db="EMBL/GenBank/DDBJ databases">
        <title>Genomic Encyclopedia of Type Strains, Phase IV (KMG-IV): sequencing the most valuable type-strain genomes for metagenomic binning, comparative biology and taxonomic classification.</title>
        <authorList>
            <person name="Goeker M."/>
        </authorList>
    </citation>
    <scope>NUCLEOTIDE SEQUENCE [LARGE SCALE GENOMIC DNA]</scope>
    <source>
        <strain evidence="2 3">SS015</strain>
    </source>
</reference>
<keyword evidence="1" id="KW-0812">Transmembrane</keyword>
<feature type="transmembrane region" description="Helical" evidence="1">
    <location>
        <begin position="459"/>
        <end position="484"/>
    </location>
</feature>
<dbReference type="Pfam" id="PF00873">
    <property type="entry name" value="ACR_tran"/>
    <property type="match status" value="1"/>
</dbReference>
<protein>
    <submittedName>
        <fullName evidence="2">Multidrug efflux pump subunit AcrB</fullName>
    </submittedName>
</protein>
<sequence>MNGAIRWMARNHVAANLLMLVFIVGGVLLGFGIKQEVFPEISLDMIQVSVAYPGAGPEEVEEGVLLKIEENLIGVDGIKQIRSVASEGFGTVTAELDTDADPDRVLADIKSEVDRITTFPEDAEEPVISKLLNRHEVISVVVYGDVSERALREQAERVRDDLLEYPQITQVDLAGVRPYQITIEIPEQRLRQYGLTLDAVADRIRRASLDLPGGTVKTAGGDILIRTKERRYFGPGYRDIVIRTLPDGTQVRLGDLARVIDGFAETDLAARFDGKPAAMVKVSRVGRQKPIEISRIVRDYVEKRRAELPTSIRIAAWNDTSELFKSRRDLLVKNARIGLVLVFLVLGLFLEIRLAFWVMLGIPISFCGALLFMPGMDVSINMISMFAFIMALGIVVDDAIVVGENVYDHRQMDKPYPQAAEDGAIEVGRAVVFAVLTTIAAFAPLLFTGGMLGKFIGVIPKVVIVILLVSLVESLFVLPAHLALGKRRPLGKGLLGRIDRVRRWFGRQLERFISGPYRRVLAWCLRYRYVTLAGSIAVLLLTVGTFFGGILKFHFMPEVDGDLITVDLELPPGTPYAQTEKVVRRVLDAGNRAVAEFDAGLPEGKSVLRHVYAVIGGRISGTHGPGPDDAQTASNIANIVMLLTKSENRDVPATAISDRWRELTGEIPGVETLTFASNLVRMGANIDIQIAHEDFAVLEMAAGRVKAALAGYPGVTDIADNYAVGKRELKIRLSDEGRTLGLTELDLGRQLRAAYYGTEALRLQRGRNEVKVLVRYPEQERQFLWNLEQLRVRTPDGGEVPLLRAADVVEGRGYAQINRSDRKRVINVTARVDSSKASADEILRELKAGLLADLARDYPGIGFDFEGEQKEQAESMDSMKTGFLLALFAIFALLAVPLRSYSQPLLIMSAIPFGIVGALLGHLIMGFSLSILSLFGIVALAGVVVNDSLLLIDYANGLRRSGLELTPTLLQAGQRRFRPIMLTSLTTFFGLMPMILETSVQAQFLIPMAISLGFGIMFATGITLLLIPSLYLILEDIRRLFGFKESHADHPGLPAVETEPR</sequence>
<keyword evidence="1" id="KW-1133">Transmembrane helix</keyword>
<dbReference type="Gene3D" id="3.30.2090.10">
    <property type="entry name" value="Multidrug efflux transporter AcrB TolC docking domain, DN and DC subdomains"/>
    <property type="match status" value="2"/>
</dbReference>
<dbReference type="SUPFAM" id="SSF82693">
    <property type="entry name" value="Multidrug efflux transporter AcrB pore domain, PN1, PN2, PC1 and PC2 subdomains"/>
    <property type="match status" value="2"/>
</dbReference>
<name>A0A5D3WNB5_9BACT</name>
<dbReference type="GO" id="GO:0005886">
    <property type="term" value="C:plasma membrane"/>
    <property type="evidence" value="ECO:0007669"/>
    <property type="project" value="TreeGrafter"/>
</dbReference>
<organism evidence="2 3">
    <name type="scientific">Geothermobacter ehrlichii</name>
    <dbReference type="NCBI Taxonomy" id="213224"/>
    <lineage>
        <taxon>Bacteria</taxon>
        <taxon>Pseudomonadati</taxon>
        <taxon>Thermodesulfobacteriota</taxon>
        <taxon>Desulfuromonadia</taxon>
        <taxon>Desulfuromonadales</taxon>
        <taxon>Geothermobacteraceae</taxon>
        <taxon>Geothermobacter</taxon>
    </lineage>
</organism>
<dbReference type="InterPro" id="IPR001036">
    <property type="entry name" value="Acrflvin-R"/>
</dbReference>
<feature type="transmembrane region" description="Helical" evidence="1">
    <location>
        <begin position="330"/>
        <end position="349"/>
    </location>
</feature>
<feature type="transmembrane region" description="Helical" evidence="1">
    <location>
        <begin position="931"/>
        <end position="956"/>
    </location>
</feature>
<dbReference type="InterPro" id="IPR027463">
    <property type="entry name" value="AcrB_DN_DC_subdom"/>
</dbReference>
<dbReference type="PANTHER" id="PTHR32063">
    <property type="match status" value="1"/>
</dbReference>
<comment type="caution">
    <text evidence="2">The sequence shown here is derived from an EMBL/GenBank/DDBJ whole genome shotgun (WGS) entry which is preliminary data.</text>
</comment>
<dbReference type="RefSeq" id="WP_148895553.1">
    <property type="nucleotide sequence ID" value="NZ_VNIB01000004.1"/>
</dbReference>
<proteinExistence type="predicted"/>
<feature type="transmembrane region" description="Helical" evidence="1">
    <location>
        <begin position="905"/>
        <end position="925"/>
    </location>
</feature>
<keyword evidence="1" id="KW-0472">Membrane</keyword>
<gene>
    <name evidence="2" type="ORF">EDC39_104214</name>
</gene>
<evidence type="ECO:0000313" key="2">
    <source>
        <dbReference type="EMBL" id="TYO99090.1"/>
    </source>
</evidence>
<dbReference type="SUPFAM" id="SSF82866">
    <property type="entry name" value="Multidrug efflux transporter AcrB transmembrane domain"/>
    <property type="match status" value="2"/>
</dbReference>
<dbReference type="Gene3D" id="3.30.70.1440">
    <property type="entry name" value="Multidrug efflux transporter AcrB pore domain"/>
    <property type="match status" value="1"/>
</dbReference>
<dbReference type="PRINTS" id="PR00702">
    <property type="entry name" value="ACRIFLAVINRP"/>
</dbReference>
<dbReference type="PANTHER" id="PTHR32063:SF33">
    <property type="entry name" value="RND SUPERFAMILY EFFLUX PUMP PERMEASE COMPONENT"/>
    <property type="match status" value="1"/>
</dbReference>
<evidence type="ECO:0000256" key="1">
    <source>
        <dbReference type="SAM" id="Phobius"/>
    </source>
</evidence>
<dbReference type="GO" id="GO:0042910">
    <property type="term" value="F:xenobiotic transmembrane transporter activity"/>
    <property type="evidence" value="ECO:0007669"/>
    <property type="project" value="TreeGrafter"/>
</dbReference>
<dbReference type="Gene3D" id="1.20.1640.10">
    <property type="entry name" value="Multidrug efflux transporter AcrB transmembrane domain"/>
    <property type="match status" value="2"/>
</dbReference>